<dbReference type="KEGG" id="pprf:DPRO_3173"/>
<dbReference type="OrthoDB" id="9803627at2"/>
<dbReference type="AlphaFoldDB" id="A0A2C8FDE9"/>
<dbReference type="RefSeq" id="WP_097012860.1">
    <property type="nucleotide sequence ID" value="NZ_LT907975.1"/>
</dbReference>
<evidence type="ECO:0000313" key="2">
    <source>
        <dbReference type="EMBL" id="SOB60085.1"/>
    </source>
</evidence>
<sequence length="305" mass="34540">MNLLYFKGHPPNFGDELNWYIFESLFMNDEFKAVEPQTYFMGVGSILHPAYFERFSSEKGDPVTEGTDGPIMNKAVVFGSGVREHSLDYDPETMDFRFVRGPISSQQTGAKNIADAAYLLPLMKEHENICALPKKHKVSFMPYFHHAFSLDYDKVAEETGVNIIQPYAEVDTILQEVQQSELVIAGAMHGCIAADIYRVPWIRLRLKTHEANPVVQSVKWRDYAESMEMDTLSTIRMENENTPDIPANAALQQELIDALNGLSSVTPCLSSDRVFDERVEQLADEVRSFSKDYGIPINSVRTILE</sequence>
<reference evidence="3" key="1">
    <citation type="submission" date="2017-09" db="EMBL/GenBank/DDBJ databases">
        <authorList>
            <person name="Regsiter A."/>
            <person name="William W."/>
        </authorList>
    </citation>
    <scope>NUCLEOTIDE SEQUENCE [LARGE SCALE GENOMIC DNA]</scope>
    <source>
        <strain evidence="3">500-1</strain>
    </source>
</reference>
<dbReference type="EMBL" id="LT907975">
    <property type="protein sequence ID" value="SOB60085.1"/>
    <property type="molecule type" value="Genomic_DNA"/>
</dbReference>
<evidence type="ECO:0000259" key="1">
    <source>
        <dbReference type="Pfam" id="PF04230"/>
    </source>
</evidence>
<organism evidence="2 3">
    <name type="scientific">Pseudodesulfovibrio profundus</name>
    <dbReference type="NCBI Taxonomy" id="57320"/>
    <lineage>
        <taxon>Bacteria</taxon>
        <taxon>Pseudomonadati</taxon>
        <taxon>Thermodesulfobacteriota</taxon>
        <taxon>Desulfovibrionia</taxon>
        <taxon>Desulfovibrionales</taxon>
        <taxon>Desulfovibrionaceae</taxon>
    </lineage>
</organism>
<feature type="domain" description="Polysaccharide pyruvyl transferase" evidence="1">
    <location>
        <begin position="95"/>
        <end position="204"/>
    </location>
</feature>
<evidence type="ECO:0000313" key="3">
    <source>
        <dbReference type="Proteomes" id="UP000219215"/>
    </source>
</evidence>
<dbReference type="Pfam" id="PF04230">
    <property type="entry name" value="PS_pyruv_trans"/>
    <property type="match status" value="1"/>
</dbReference>
<dbReference type="Proteomes" id="UP000219215">
    <property type="component" value="Chromosome DPRO"/>
</dbReference>
<gene>
    <name evidence="2" type="ORF">DPRO_3173</name>
</gene>
<proteinExistence type="predicted"/>
<keyword evidence="3" id="KW-1185">Reference proteome</keyword>
<accession>A0A2C8FDE9</accession>
<name>A0A2C8FDE9_9BACT</name>
<dbReference type="InterPro" id="IPR007345">
    <property type="entry name" value="Polysacch_pyruvyl_Trfase"/>
</dbReference>
<protein>
    <recommendedName>
        <fullName evidence="1">Polysaccharide pyruvyl transferase domain-containing protein</fullName>
    </recommendedName>
</protein>